<feature type="transmembrane region" description="Helical" evidence="2">
    <location>
        <begin position="617"/>
        <end position="642"/>
    </location>
</feature>
<organism evidence="3 4">
    <name type="scientific">Vibrio diabolicus</name>
    <dbReference type="NCBI Taxonomy" id="50719"/>
    <lineage>
        <taxon>Bacteria</taxon>
        <taxon>Pseudomonadati</taxon>
        <taxon>Pseudomonadota</taxon>
        <taxon>Gammaproteobacteria</taxon>
        <taxon>Vibrionales</taxon>
        <taxon>Vibrionaceae</taxon>
        <taxon>Vibrio</taxon>
        <taxon>Vibrio diabolicus subgroup</taxon>
    </lineage>
</organism>
<evidence type="ECO:0000256" key="1">
    <source>
        <dbReference type="SAM" id="MobiDB-lite"/>
    </source>
</evidence>
<feature type="transmembrane region" description="Helical" evidence="2">
    <location>
        <begin position="49"/>
        <end position="70"/>
    </location>
</feature>
<dbReference type="AlphaFoldDB" id="A0AA92LUK7"/>
<feature type="transmembrane region" description="Helical" evidence="2">
    <location>
        <begin position="97"/>
        <end position="117"/>
    </location>
</feature>
<keyword evidence="2" id="KW-0472">Membrane</keyword>
<gene>
    <name evidence="3" type="ORF">JOS67_16205</name>
</gene>
<feature type="transmembrane region" description="Helical" evidence="2">
    <location>
        <begin position="748"/>
        <end position="767"/>
    </location>
</feature>
<dbReference type="EMBL" id="CP069196">
    <property type="protein sequence ID" value="QRG84392.1"/>
    <property type="molecule type" value="Genomic_DNA"/>
</dbReference>
<proteinExistence type="predicted"/>
<evidence type="ECO:0000256" key="2">
    <source>
        <dbReference type="SAM" id="Phobius"/>
    </source>
</evidence>
<feature type="transmembrane region" description="Helical" evidence="2">
    <location>
        <begin position="654"/>
        <end position="680"/>
    </location>
</feature>
<accession>A0AA92LUK7</accession>
<protein>
    <submittedName>
        <fullName evidence="3">DotA/TraY family protein</fullName>
    </submittedName>
</protein>
<name>A0AA92LUK7_9VIBR</name>
<feature type="compositionally biased region" description="Gly residues" evidence="1">
    <location>
        <begin position="827"/>
        <end position="840"/>
    </location>
</feature>
<evidence type="ECO:0000313" key="3">
    <source>
        <dbReference type="EMBL" id="QRG84392.1"/>
    </source>
</evidence>
<dbReference type="NCBIfam" id="TIGR04346">
    <property type="entry name" value="DotA_TraY"/>
    <property type="match status" value="1"/>
</dbReference>
<dbReference type="InterPro" id="IPR027628">
    <property type="entry name" value="DotA_TraY"/>
</dbReference>
<dbReference type="RefSeq" id="WP_025634141.1">
    <property type="nucleotide sequence ID" value="NZ_CP069196.1"/>
</dbReference>
<reference evidence="3 4" key="1">
    <citation type="submission" date="2021-01" db="EMBL/GenBank/DDBJ databases">
        <title>Characterization of a novel blaVMB-2- harboring plasmid in Vibrio diabolicus.</title>
        <authorList>
            <person name="Liu M."/>
        </authorList>
    </citation>
    <scope>NUCLEOTIDE SEQUENCE [LARGE SCALE GENOMIC DNA]</scope>
    <source>
        <strain evidence="3 4">SLV18</strain>
        <plasmid evidence="3 4">pSLV18-111K</plasmid>
    </source>
</reference>
<evidence type="ECO:0000313" key="4">
    <source>
        <dbReference type="Proteomes" id="UP000596337"/>
    </source>
</evidence>
<keyword evidence="2" id="KW-1133">Transmembrane helix</keyword>
<sequence>MATCADFTLTCIEAHVQTGSTTNFLAILFGGWVHHLFGNQSVEATLTPLMVMLGGLNFLALLYGSINVIYNSGHIMMNAAATGHVFGKMSPYVPLRIAIALGSLAPMIHAAGSFVSVGQASGMYVIVHGAGAADVFWKAGVNDYVNHTGAQIASTNVGEVFSVGETMVSMLSCAELFESSNDRKFTLKSINSNGTSSIFPTDSFPSFSRISSMYPNSSGSSSSLNYVDEPIGKNGAENTGAILEFRGGACGSIRFDFARKPTASSSVEQKLAYYSNYYGTEATFTFMSELHTLVSSMLSRLKNADLSKYVTAMRRSDDSYYREYLLNELGSKELAENLFKAHVDLAMCKSKVVERGYMGELSQSWQGQYEASRCGSSKANISISGSSSLVEELTEGGWMMAPLAFSRMNGMMQLASSGVGFSLDNVMSTNIPERTSFCRSVFSWIPSINLFDSSLDDEIDEANECKTYWLASNFPKFTWDLTEQLAMSGDIKSDWPEAQKLNNWSALMAVHSTNENAKAAATGNESAIVSVASGILSSALSLGNYNGNLASAIETPGMSGIDYDGALFDVTGSTNALALLSTLGEALKNIWYIVVLATEGADVIKGALESSALSAPFAIPLAFFVKTVAPLVVSSLIGAFILGNVLPMVPIITFLFVVTAFFIICAEALAGIALGSALLASAAGEGLMAVHGLRMAALYGAIFLRPTLHVIGLMLGFAMCNLSLAFLNSVWWKSIGVNLPSSWDLFDLVMLTGGYPIVLFGLLVYCLKAPNLFANNLMSWVATDAIGQFGDSDQYLSATNGTFNKMSDAFNGSLQKQQPQQDQQGNGNNGSGNNGNGNTGNGEKSERPPSASK</sequence>
<feature type="compositionally biased region" description="Low complexity" evidence="1">
    <location>
        <begin position="815"/>
        <end position="826"/>
    </location>
</feature>
<feature type="transmembrane region" description="Helical" evidence="2">
    <location>
        <begin position="711"/>
        <end position="732"/>
    </location>
</feature>
<keyword evidence="3" id="KW-0614">Plasmid</keyword>
<feature type="region of interest" description="Disordered" evidence="1">
    <location>
        <begin position="812"/>
        <end position="853"/>
    </location>
</feature>
<dbReference type="Proteomes" id="UP000596337">
    <property type="component" value="Plasmid pSLV18-111K"/>
</dbReference>
<keyword evidence="2" id="KW-0812">Transmembrane</keyword>
<geneLocation type="plasmid" evidence="3 4">
    <name>pSLV18-111K</name>
</geneLocation>